<reference evidence="1" key="1">
    <citation type="submission" date="2014-11" db="EMBL/GenBank/DDBJ databases">
        <authorList>
            <person name="Amaro Gonzalez C."/>
        </authorList>
    </citation>
    <scope>NUCLEOTIDE SEQUENCE</scope>
</reference>
<proteinExistence type="predicted"/>
<evidence type="ECO:0000313" key="1">
    <source>
        <dbReference type="EMBL" id="JAH50068.1"/>
    </source>
</evidence>
<name>A0A0E9TBG6_ANGAN</name>
<accession>A0A0E9TBG6</accession>
<sequence length="66" mass="7422">MLALLRWKGGYRMILFIIMSQSSGSVAVARLTVENRVYQQALQCHRRDCIAAFSIRLCASSSPFAK</sequence>
<dbReference type="AlphaFoldDB" id="A0A0E9TBG6"/>
<reference evidence="1" key="2">
    <citation type="journal article" date="2015" name="Fish Shellfish Immunol.">
        <title>Early steps in the European eel (Anguilla anguilla)-Vibrio vulnificus interaction in the gills: Role of the RtxA13 toxin.</title>
        <authorList>
            <person name="Callol A."/>
            <person name="Pajuelo D."/>
            <person name="Ebbesson L."/>
            <person name="Teles M."/>
            <person name="MacKenzie S."/>
            <person name="Amaro C."/>
        </authorList>
    </citation>
    <scope>NUCLEOTIDE SEQUENCE</scope>
</reference>
<organism evidence="1">
    <name type="scientific">Anguilla anguilla</name>
    <name type="common">European freshwater eel</name>
    <name type="synonym">Muraena anguilla</name>
    <dbReference type="NCBI Taxonomy" id="7936"/>
    <lineage>
        <taxon>Eukaryota</taxon>
        <taxon>Metazoa</taxon>
        <taxon>Chordata</taxon>
        <taxon>Craniata</taxon>
        <taxon>Vertebrata</taxon>
        <taxon>Euteleostomi</taxon>
        <taxon>Actinopterygii</taxon>
        <taxon>Neopterygii</taxon>
        <taxon>Teleostei</taxon>
        <taxon>Anguilliformes</taxon>
        <taxon>Anguillidae</taxon>
        <taxon>Anguilla</taxon>
    </lineage>
</organism>
<protein>
    <submittedName>
        <fullName evidence="1">Uncharacterized protein</fullName>
    </submittedName>
</protein>
<dbReference type="EMBL" id="GBXM01058509">
    <property type="protein sequence ID" value="JAH50068.1"/>
    <property type="molecule type" value="Transcribed_RNA"/>
</dbReference>